<evidence type="ECO:0000313" key="2">
    <source>
        <dbReference type="Proteomes" id="UP000077852"/>
    </source>
</evidence>
<sequence>MLKIGGDHTQAGTGKVVQYTVEYDLDGNTGHWRGSILLRGGKRHMLAGGVLANVTRDTIGHAVMAARDVEIDGLDLEALNQAHGN</sequence>
<dbReference type="AlphaFoldDB" id="A0AA91DLS4"/>
<accession>A0AA91DLS4</accession>
<name>A0AA91DLS4_VARPD</name>
<protein>
    <submittedName>
        <fullName evidence="1">Uncharacterized protein</fullName>
    </submittedName>
</protein>
<organism evidence="1 2">
    <name type="scientific">Variovorax paradoxus</name>
    <dbReference type="NCBI Taxonomy" id="34073"/>
    <lineage>
        <taxon>Bacteria</taxon>
        <taxon>Pseudomonadati</taxon>
        <taxon>Pseudomonadota</taxon>
        <taxon>Betaproteobacteria</taxon>
        <taxon>Burkholderiales</taxon>
        <taxon>Comamonadaceae</taxon>
        <taxon>Variovorax</taxon>
    </lineage>
</organism>
<dbReference type="Proteomes" id="UP000077852">
    <property type="component" value="Unassembled WGS sequence"/>
</dbReference>
<reference evidence="1 2" key="1">
    <citation type="submission" date="2016-03" db="EMBL/GenBank/DDBJ databases">
        <title>Genome sequence of Variovorax paradoxus KB5.</title>
        <authorList>
            <person name="Jeong H."/>
            <person name="Hong C.E."/>
            <person name="Jo S.H."/>
            <person name="Park J.M."/>
        </authorList>
    </citation>
    <scope>NUCLEOTIDE SEQUENCE [LARGE SCALE GENOMIC DNA]</scope>
    <source>
        <strain evidence="1 2">KB5</strain>
    </source>
</reference>
<gene>
    <name evidence="1" type="ORF">A3K87_20645</name>
</gene>
<comment type="caution">
    <text evidence="1">The sequence shown here is derived from an EMBL/GenBank/DDBJ whole genome shotgun (WGS) entry which is preliminary data.</text>
</comment>
<dbReference type="RefSeq" id="WP_081269164.1">
    <property type="nucleotide sequence ID" value="NZ_LVHG01000055.1"/>
</dbReference>
<dbReference type="EMBL" id="LVHG01000055">
    <property type="protein sequence ID" value="OAK61698.1"/>
    <property type="molecule type" value="Genomic_DNA"/>
</dbReference>
<proteinExistence type="predicted"/>
<evidence type="ECO:0000313" key="1">
    <source>
        <dbReference type="EMBL" id="OAK61698.1"/>
    </source>
</evidence>